<protein>
    <submittedName>
        <fullName evidence="1">Uncharacterized protein</fullName>
    </submittedName>
</protein>
<accession>A0A9P1JLD8</accession>
<evidence type="ECO:0000313" key="1">
    <source>
        <dbReference type="EMBL" id="CBJ93221.1"/>
    </source>
</evidence>
<name>A0A9P1JLD8_9VIBR</name>
<gene>
    <name evidence="1" type="ORF">VIBNI_0203</name>
</gene>
<reference evidence="1" key="1">
    <citation type="submission" date="2010-02" db="EMBL/GenBank/DDBJ databases">
        <authorList>
            <person name="Genoscope - CEA"/>
        </authorList>
    </citation>
    <scope>NUCLEOTIDE SEQUENCE</scope>
    <source>
        <plasmid evidence="1">VIBNI_pA</plasmid>
    </source>
</reference>
<dbReference type="RefSeq" id="WP_013610349.1">
    <property type="nucleotide sequence ID" value="NC_015156.1"/>
</dbReference>
<geneLocation type="plasmid" evidence="1">
    <name>VIBNI_pA</name>
</geneLocation>
<keyword evidence="1" id="KW-0614">Plasmid</keyword>
<dbReference type="EMBL" id="FP893246">
    <property type="protein sequence ID" value="CBJ93221.1"/>
    <property type="molecule type" value="Genomic_DNA"/>
</dbReference>
<organism evidence="1">
    <name type="scientific">Vibrio nigripulchritudo</name>
    <dbReference type="NCBI Taxonomy" id="28173"/>
    <lineage>
        <taxon>Bacteria</taxon>
        <taxon>Pseudomonadati</taxon>
        <taxon>Pseudomonadota</taxon>
        <taxon>Gammaproteobacteria</taxon>
        <taxon>Vibrionales</taxon>
        <taxon>Vibrionaceae</taxon>
        <taxon>Vibrio</taxon>
    </lineage>
</organism>
<proteinExistence type="predicted"/>
<sequence length="120" mass="14047">MFDDSKVPEWANRISVAKGLGFETPGLKGLMWSHFYEHSSDTEFSQFELERRLGNFLEGSIRRGSVSKANKILKCSRVNLHNQSQPVKYSAFVQFEEKYKCYFSGAPEEFFNRDTEYQRK</sequence>
<dbReference type="AlphaFoldDB" id="A0A9P1JLD8"/>